<organism evidence="2 3">
    <name type="scientific">Acer saccharum</name>
    <name type="common">Sugar maple</name>
    <dbReference type="NCBI Taxonomy" id="4024"/>
    <lineage>
        <taxon>Eukaryota</taxon>
        <taxon>Viridiplantae</taxon>
        <taxon>Streptophyta</taxon>
        <taxon>Embryophyta</taxon>
        <taxon>Tracheophyta</taxon>
        <taxon>Spermatophyta</taxon>
        <taxon>Magnoliopsida</taxon>
        <taxon>eudicotyledons</taxon>
        <taxon>Gunneridae</taxon>
        <taxon>Pentapetalae</taxon>
        <taxon>rosids</taxon>
        <taxon>malvids</taxon>
        <taxon>Sapindales</taxon>
        <taxon>Sapindaceae</taxon>
        <taxon>Hippocastanoideae</taxon>
        <taxon>Acereae</taxon>
        <taxon>Acer</taxon>
    </lineage>
</organism>
<gene>
    <name evidence="2" type="ORF">LWI29_023466</name>
</gene>
<evidence type="ECO:0000313" key="3">
    <source>
        <dbReference type="Proteomes" id="UP001168877"/>
    </source>
</evidence>
<sequence>MDVSNPPGGHKPAFGRRFDRGEFSSSRGGRSVSLPMMDSGSNRKGSMWKARHAVELDEDYSFNVQRSKTRDDEINANMSDVQNEGVIEDKWASKTRFQGQKVDVASGIEANTVLHEVLVDYKPLETHSKNNGGMVETCSEGIFGRVSCGVAELELGSDHKKGRWKRWAREVGVRSINDIGEGSFIGKQRNNVSLDHFAQLAGKETKKG</sequence>
<name>A0AA39VC55_ACESA</name>
<comment type="caution">
    <text evidence="2">The sequence shown here is derived from an EMBL/GenBank/DDBJ whole genome shotgun (WGS) entry which is preliminary data.</text>
</comment>
<feature type="compositionally biased region" description="Low complexity" evidence="1">
    <location>
        <begin position="23"/>
        <end position="33"/>
    </location>
</feature>
<dbReference type="EMBL" id="JAUESC010000387">
    <property type="protein sequence ID" value="KAK0574420.1"/>
    <property type="molecule type" value="Genomic_DNA"/>
</dbReference>
<proteinExistence type="predicted"/>
<evidence type="ECO:0000313" key="2">
    <source>
        <dbReference type="EMBL" id="KAK0574420.1"/>
    </source>
</evidence>
<dbReference type="AlphaFoldDB" id="A0AA39VC55"/>
<keyword evidence="3" id="KW-1185">Reference proteome</keyword>
<feature type="region of interest" description="Disordered" evidence="1">
    <location>
        <begin position="1"/>
        <end position="45"/>
    </location>
</feature>
<protein>
    <submittedName>
        <fullName evidence="2">Uncharacterized protein</fullName>
    </submittedName>
</protein>
<reference evidence="2" key="1">
    <citation type="journal article" date="2022" name="Plant J.">
        <title>Strategies of tolerance reflected in two North American maple genomes.</title>
        <authorList>
            <person name="McEvoy S.L."/>
            <person name="Sezen U.U."/>
            <person name="Trouern-Trend A."/>
            <person name="McMahon S.M."/>
            <person name="Schaberg P.G."/>
            <person name="Yang J."/>
            <person name="Wegrzyn J.L."/>
            <person name="Swenson N.G."/>
        </authorList>
    </citation>
    <scope>NUCLEOTIDE SEQUENCE</scope>
    <source>
        <strain evidence="2">NS2018</strain>
    </source>
</reference>
<reference evidence="2" key="2">
    <citation type="submission" date="2023-06" db="EMBL/GenBank/DDBJ databases">
        <authorList>
            <person name="Swenson N.G."/>
            <person name="Wegrzyn J.L."/>
            <person name="Mcevoy S.L."/>
        </authorList>
    </citation>
    <scope>NUCLEOTIDE SEQUENCE</scope>
    <source>
        <strain evidence="2">NS2018</strain>
        <tissue evidence="2">Leaf</tissue>
    </source>
</reference>
<accession>A0AA39VC55</accession>
<dbReference type="Proteomes" id="UP001168877">
    <property type="component" value="Unassembled WGS sequence"/>
</dbReference>
<evidence type="ECO:0000256" key="1">
    <source>
        <dbReference type="SAM" id="MobiDB-lite"/>
    </source>
</evidence>